<protein>
    <recommendedName>
        <fullName evidence="16">Crh-like protein</fullName>
        <ecNumber evidence="16">3.2.-.-</ecNumber>
    </recommendedName>
</protein>
<dbReference type="PANTHER" id="PTHR10963:SF68">
    <property type="entry name" value="GLYCOSIDASE CRH1-RELATED"/>
    <property type="match status" value="1"/>
</dbReference>
<dbReference type="InterPro" id="IPR017168">
    <property type="entry name" value="CHR-like"/>
</dbReference>
<keyword evidence="4" id="KW-0336">GPI-anchor</keyword>
<keyword evidence="14" id="KW-0961">Cell wall biogenesis/degradation</keyword>
<feature type="compositionally biased region" description="Basic and acidic residues" evidence="19">
    <location>
        <begin position="261"/>
        <end position="287"/>
    </location>
</feature>
<feature type="region of interest" description="Disordered" evidence="19">
    <location>
        <begin position="247"/>
        <end position="362"/>
    </location>
</feature>
<evidence type="ECO:0000256" key="18">
    <source>
        <dbReference type="PIRSR" id="PIRSR037299-2"/>
    </source>
</evidence>
<evidence type="ECO:0000256" key="20">
    <source>
        <dbReference type="SAM" id="SignalP"/>
    </source>
</evidence>
<evidence type="ECO:0000256" key="5">
    <source>
        <dbReference type="ARBA" id="ARBA00022676"/>
    </source>
</evidence>
<feature type="signal peptide" evidence="20">
    <location>
        <begin position="1"/>
        <end position="20"/>
    </location>
</feature>
<evidence type="ECO:0000313" key="22">
    <source>
        <dbReference type="EMBL" id="RFN53422.1"/>
    </source>
</evidence>
<gene>
    <name evidence="22" type="ORF">FIE12Z_2247</name>
</gene>
<evidence type="ECO:0000256" key="14">
    <source>
        <dbReference type="ARBA" id="ARBA00023316"/>
    </source>
</evidence>
<evidence type="ECO:0000256" key="8">
    <source>
        <dbReference type="ARBA" id="ARBA00022801"/>
    </source>
</evidence>
<comment type="catalytic activity">
    <reaction evidence="1">
        <text>Random endo-hydrolysis of N-acetyl-beta-D-glucosaminide (1-&gt;4)-beta-linkages in chitin and chitodextrins.</text>
        <dbReference type="EC" id="3.2.1.14"/>
    </reaction>
</comment>
<accession>A0A395MZS3</accession>
<keyword evidence="6" id="KW-0808">Transferase</keyword>
<keyword evidence="23" id="KW-1185">Reference proteome</keyword>
<keyword evidence="5" id="KW-0328">Glycosyltransferase</keyword>
<dbReference type="CDD" id="cd02183">
    <property type="entry name" value="GH16_fungal_CRH1_transglycosylase"/>
    <property type="match status" value="1"/>
</dbReference>
<feature type="chain" id="PRO_5017359342" description="Crh-like protein" evidence="20">
    <location>
        <begin position="21"/>
        <end position="379"/>
    </location>
</feature>
<keyword evidence="12" id="KW-0449">Lipoprotein</keyword>
<dbReference type="SUPFAM" id="SSF49899">
    <property type="entry name" value="Concanavalin A-like lectins/glucanases"/>
    <property type="match status" value="1"/>
</dbReference>
<reference evidence="22 23" key="1">
    <citation type="journal article" date="2018" name="PLoS Pathog.">
        <title>Evolution of structural diversity of trichothecenes, a family of toxins produced by plant pathogenic and entomopathogenic fungi.</title>
        <authorList>
            <person name="Proctor R.H."/>
            <person name="McCormick S.P."/>
            <person name="Kim H.S."/>
            <person name="Cardoza R.E."/>
            <person name="Stanley A.M."/>
            <person name="Lindo L."/>
            <person name="Kelly A."/>
            <person name="Brown D.W."/>
            <person name="Lee T."/>
            <person name="Vaughan M.M."/>
            <person name="Alexander N.J."/>
            <person name="Busman M."/>
            <person name="Gutierrez S."/>
        </authorList>
    </citation>
    <scope>NUCLEOTIDE SEQUENCE [LARGE SCALE GENOMIC DNA]</scope>
    <source>
        <strain evidence="22 23">NRRL 13405</strain>
    </source>
</reference>
<dbReference type="GO" id="GO:0005975">
    <property type="term" value="P:carbohydrate metabolic process"/>
    <property type="evidence" value="ECO:0007669"/>
    <property type="project" value="InterPro"/>
</dbReference>
<dbReference type="GO" id="GO:0008843">
    <property type="term" value="F:endochitinase activity"/>
    <property type="evidence" value="ECO:0007669"/>
    <property type="project" value="UniProtKB-EC"/>
</dbReference>
<feature type="domain" description="GH16" evidence="21">
    <location>
        <begin position="30"/>
        <end position="228"/>
    </location>
</feature>
<evidence type="ECO:0000256" key="3">
    <source>
        <dbReference type="ARBA" id="ARBA00004589"/>
    </source>
</evidence>
<keyword evidence="7 20" id="KW-0732">Signal</keyword>
<dbReference type="GO" id="GO:0009277">
    <property type="term" value="C:fungal-type cell wall"/>
    <property type="evidence" value="ECO:0007669"/>
    <property type="project" value="TreeGrafter"/>
</dbReference>
<dbReference type="STRING" id="2594813.A0A395MZS3"/>
<dbReference type="InterPro" id="IPR000757">
    <property type="entry name" value="Beta-glucanase-like"/>
</dbReference>
<feature type="compositionally biased region" description="Low complexity" evidence="19">
    <location>
        <begin position="288"/>
        <end position="359"/>
    </location>
</feature>
<keyword evidence="11" id="KW-0325">Glycoprotein</keyword>
<evidence type="ECO:0000256" key="19">
    <source>
        <dbReference type="SAM" id="MobiDB-lite"/>
    </source>
</evidence>
<name>A0A395MZS3_9HYPO</name>
<dbReference type="PIRSF" id="PIRSF037299">
    <property type="entry name" value="Glycosidase_CRH1_prd"/>
    <property type="match status" value="1"/>
</dbReference>
<feature type="compositionally biased region" description="Low complexity" evidence="19">
    <location>
        <begin position="249"/>
        <end position="260"/>
    </location>
</feature>
<comment type="caution">
    <text evidence="22">The sequence shown here is derived from an EMBL/GenBank/DDBJ whole genome shotgun (WGS) entry which is preliminary data.</text>
</comment>
<dbReference type="GO" id="GO:0098552">
    <property type="term" value="C:side of membrane"/>
    <property type="evidence" value="ECO:0007669"/>
    <property type="project" value="UniProtKB-KW"/>
</dbReference>
<feature type="active site" description="Proton donor" evidence="17">
    <location>
        <position position="126"/>
    </location>
</feature>
<keyword evidence="8 16" id="KW-0378">Hydrolase</keyword>
<comment type="subcellular location">
    <subcellularLocation>
        <location evidence="2">Cell envelope</location>
    </subcellularLocation>
    <subcellularLocation>
        <location evidence="3">Membrane</location>
        <topology evidence="3">Lipid-anchor</topology>
        <topology evidence="3">GPI-anchor</topology>
    </subcellularLocation>
</comment>
<sequence length="379" mass="40670">MVSAWSKVALVAGLAASAYGQTYSDCNPMKKSGCKPNPGLDASLYSFDFTKGADDDNWEGTGHGEVKYTSEGAEFSVNKQGDSPTLQSKWYMFFGRYEVHMKAAPGVGIVSSIVMLSDVLDEVDWEFLGGAGGEVQTNWYAKASSDNTQSLTFPADNNQGEFHNYTVNWTPESVDWYVNDVQVRTVKFAESNYPQTPMRLKLGIWAGGDPDNAEGTIQWAGGETDYKDVPYTMTVQKIKVQNLNPAKEYSYGDSSGSYKSIDFDKKDNGREGNMSEKDEEKEQETKSASEAASTTSSDSASKTASESEATTMSTAKSSETASADFKNNGAAETTGADADATSTGSTASSTAESDENSASGNLPKMWLSLGALCAAMVMM</sequence>
<evidence type="ECO:0000256" key="9">
    <source>
        <dbReference type="ARBA" id="ARBA00023136"/>
    </source>
</evidence>
<evidence type="ECO:0000256" key="13">
    <source>
        <dbReference type="ARBA" id="ARBA00023295"/>
    </source>
</evidence>
<keyword evidence="10 18" id="KW-1015">Disulfide bond</keyword>
<evidence type="ECO:0000256" key="4">
    <source>
        <dbReference type="ARBA" id="ARBA00022622"/>
    </source>
</evidence>
<dbReference type="GO" id="GO:0031505">
    <property type="term" value="P:fungal-type cell wall organization"/>
    <property type="evidence" value="ECO:0007669"/>
    <property type="project" value="TreeGrafter"/>
</dbReference>
<evidence type="ECO:0000259" key="21">
    <source>
        <dbReference type="PROSITE" id="PS51762"/>
    </source>
</evidence>
<dbReference type="EMBL" id="PXXK01000042">
    <property type="protein sequence ID" value="RFN53422.1"/>
    <property type="molecule type" value="Genomic_DNA"/>
</dbReference>
<dbReference type="InterPro" id="IPR050546">
    <property type="entry name" value="Glycosyl_Hydrlase_16"/>
</dbReference>
<evidence type="ECO:0000256" key="6">
    <source>
        <dbReference type="ARBA" id="ARBA00022679"/>
    </source>
</evidence>
<evidence type="ECO:0000256" key="15">
    <source>
        <dbReference type="ARBA" id="ARBA00038074"/>
    </source>
</evidence>
<keyword evidence="9 16" id="KW-0472">Membrane</keyword>
<dbReference type="AlphaFoldDB" id="A0A395MZS3"/>
<dbReference type="Pfam" id="PF00722">
    <property type="entry name" value="Glyco_hydro_16"/>
    <property type="match status" value="1"/>
</dbReference>
<evidence type="ECO:0000256" key="17">
    <source>
        <dbReference type="PIRSR" id="PIRSR037299-1"/>
    </source>
</evidence>
<evidence type="ECO:0000256" key="2">
    <source>
        <dbReference type="ARBA" id="ARBA00004196"/>
    </source>
</evidence>
<feature type="active site" description="Nucleophile" evidence="17">
    <location>
        <position position="122"/>
    </location>
</feature>
<comment type="similarity">
    <text evidence="15">Belongs to the glycosyl hydrolase 16 family. CRH1 subfamily.</text>
</comment>
<dbReference type="EC" id="3.2.-.-" evidence="16"/>
<evidence type="ECO:0000256" key="10">
    <source>
        <dbReference type="ARBA" id="ARBA00023157"/>
    </source>
</evidence>
<evidence type="ECO:0000256" key="16">
    <source>
        <dbReference type="PIRNR" id="PIRNR037299"/>
    </source>
</evidence>
<dbReference type="InterPro" id="IPR013320">
    <property type="entry name" value="ConA-like_dom_sf"/>
</dbReference>
<evidence type="ECO:0000256" key="1">
    <source>
        <dbReference type="ARBA" id="ARBA00000822"/>
    </source>
</evidence>
<evidence type="ECO:0000256" key="11">
    <source>
        <dbReference type="ARBA" id="ARBA00023180"/>
    </source>
</evidence>
<dbReference type="Gene3D" id="2.60.120.200">
    <property type="match status" value="1"/>
</dbReference>
<keyword evidence="13" id="KW-0326">Glycosidase</keyword>
<dbReference type="Proteomes" id="UP000265631">
    <property type="component" value="Unassembled WGS sequence"/>
</dbReference>
<organism evidence="22 23">
    <name type="scientific">Fusarium flagelliforme</name>
    <dbReference type="NCBI Taxonomy" id="2675880"/>
    <lineage>
        <taxon>Eukaryota</taxon>
        <taxon>Fungi</taxon>
        <taxon>Dikarya</taxon>
        <taxon>Ascomycota</taxon>
        <taxon>Pezizomycotina</taxon>
        <taxon>Sordariomycetes</taxon>
        <taxon>Hypocreomycetidae</taxon>
        <taxon>Hypocreales</taxon>
        <taxon>Nectriaceae</taxon>
        <taxon>Fusarium</taxon>
        <taxon>Fusarium incarnatum-equiseti species complex</taxon>
    </lineage>
</organism>
<evidence type="ECO:0000256" key="12">
    <source>
        <dbReference type="ARBA" id="ARBA00023288"/>
    </source>
</evidence>
<proteinExistence type="inferred from homology"/>
<evidence type="ECO:0000256" key="7">
    <source>
        <dbReference type="ARBA" id="ARBA00022729"/>
    </source>
</evidence>
<dbReference type="PROSITE" id="PS51762">
    <property type="entry name" value="GH16_2"/>
    <property type="match status" value="1"/>
</dbReference>
<feature type="disulfide bond" evidence="18">
    <location>
        <begin position="26"/>
        <end position="34"/>
    </location>
</feature>
<dbReference type="GO" id="GO:0016757">
    <property type="term" value="F:glycosyltransferase activity"/>
    <property type="evidence" value="ECO:0007669"/>
    <property type="project" value="UniProtKB-KW"/>
</dbReference>
<evidence type="ECO:0000313" key="23">
    <source>
        <dbReference type="Proteomes" id="UP000265631"/>
    </source>
</evidence>
<dbReference type="PANTHER" id="PTHR10963">
    <property type="entry name" value="GLYCOSYL HYDROLASE-RELATED"/>
    <property type="match status" value="1"/>
</dbReference>